<evidence type="ECO:0000313" key="2">
    <source>
        <dbReference type="EMBL" id="HIQ62977.1"/>
    </source>
</evidence>
<feature type="transmembrane region" description="Helical" evidence="1">
    <location>
        <begin position="349"/>
        <end position="373"/>
    </location>
</feature>
<feature type="transmembrane region" description="Helical" evidence="1">
    <location>
        <begin position="185"/>
        <end position="205"/>
    </location>
</feature>
<feature type="transmembrane region" description="Helical" evidence="1">
    <location>
        <begin position="403"/>
        <end position="422"/>
    </location>
</feature>
<feature type="transmembrane region" description="Helical" evidence="1">
    <location>
        <begin position="454"/>
        <end position="473"/>
    </location>
</feature>
<feature type="transmembrane region" description="Helical" evidence="1">
    <location>
        <begin position="429"/>
        <end position="448"/>
    </location>
</feature>
<feature type="transmembrane region" description="Helical" evidence="1">
    <location>
        <begin position="214"/>
        <end position="233"/>
    </location>
</feature>
<reference evidence="2" key="1">
    <citation type="submission" date="2020-10" db="EMBL/GenBank/DDBJ databases">
        <authorList>
            <person name="Gilroy R."/>
        </authorList>
    </citation>
    <scope>NUCLEOTIDE SEQUENCE</scope>
    <source>
        <strain evidence="2">ChiHile30-977</strain>
    </source>
</reference>
<gene>
    <name evidence="2" type="ORF">IAA66_05250</name>
</gene>
<feature type="transmembrane region" description="Helical" evidence="1">
    <location>
        <begin position="485"/>
        <end position="504"/>
    </location>
</feature>
<keyword evidence="1" id="KW-0812">Transmembrane</keyword>
<keyword evidence="1" id="KW-1133">Transmembrane helix</keyword>
<feature type="transmembrane region" description="Helical" evidence="1">
    <location>
        <begin position="94"/>
        <end position="113"/>
    </location>
</feature>
<organism evidence="2 3">
    <name type="scientific">Candidatus Avichristensenella intestinipullorum</name>
    <dbReference type="NCBI Taxonomy" id="2840693"/>
    <lineage>
        <taxon>Bacteria</taxon>
        <taxon>Bacillati</taxon>
        <taxon>Bacillota</taxon>
        <taxon>Clostridia</taxon>
        <taxon>Candidatus Avichristensenella</taxon>
    </lineage>
</organism>
<dbReference type="Proteomes" id="UP000886819">
    <property type="component" value="Unassembled WGS sequence"/>
</dbReference>
<feature type="transmembrane region" description="Helical" evidence="1">
    <location>
        <begin position="309"/>
        <end position="337"/>
    </location>
</feature>
<dbReference type="AlphaFoldDB" id="A0A9D1CIS2"/>
<reference evidence="2" key="2">
    <citation type="journal article" date="2021" name="PeerJ">
        <title>Extensive microbial diversity within the chicken gut microbiome revealed by metagenomics and culture.</title>
        <authorList>
            <person name="Gilroy R."/>
            <person name="Ravi A."/>
            <person name="Getino M."/>
            <person name="Pursley I."/>
            <person name="Horton D.L."/>
            <person name="Alikhan N.F."/>
            <person name="Baker D."/>
            <person name="Gharbi K."/>
            <person name="Hall N."/>
            <person name="Watson M."/>
            <person name="Adriaenssens E.M."/>
            <person name="Foster-Nyarko E."/>
            <person name="Jarju S."/>
            <person name="Secka A."/>
            <person name="Antonio M."/>
            <person name="Oren A."/>
            <person name="Chaudhuri R.R."/>
            <person name="La Ragione R."/>
            <person name="Hildebrand F."/>
            <person name="Pallen M.J."/>
        </authorList>
    </citation>
    <scope>NUCLEOTIDE SEQUENCE</scope>
    <source>
        <strain evidence="2">ChiHile30-977</strain>
    </source>
</reference>
<accession>A0A9D1CIS2</accession>
<protein>
    <submittedName>
        <fullName evidence="2">Uncharacterized protein</fullName>
    </submittedName>
</protein>
<proteinExistence type="predicted"/>
<dbReference type="EMBL" id="DVFI01000081">
    <property type="protein sequence ID" value="HIQ62977.1"/>
    <property type="molecule type" value="Genomic_DNA"/>
</dbReference>
<name>A0A9D1CIS2_9FIRM</name>
<sequence>MAGILILLAYLAAGVLCARVALREHSPLVRVWIGLCFGVLLMMWLPVLAGFILRFTYAAQAVALGMLAALCLACALYARRHPGAVRPMDESDRRMVWALVCFALPLTVFSAYLQHTHTLREVDGALHVGQSTYGDLCMHLSIITSMPGSAIPLDYNFLPGTTMGYPILTDGLSASLYMLGLPLRWSIIVPGTLMSALVYAGYLLLARQMSGKTSVALLAGVLLFFNGGLGFLYDFDLAGSDTSRIAEIFTGYYTTPANQPEYNLRWSNLVVDLLLPQRTFLGGWTLLLPALYLSREAFLRPRLSSFGKAAVFAGALPLVQTHAFAALGLYCAGALVWALCTRREERRALLAGGGLYLGVTLALTLPQLLAFTFQQAGSEGFVRLHFNWVNYANGEFVDFYPWFWAKNVGLPLLAMVCALLDWRRTHRMDAVGAAVIFVVAELVLFQPLEYDNNKLFYVWYLLMLPMAASWCAELWKRLAPHRSRVLLAALFLSGSVLSGALSMGREAVSDYQLFSAAEAEAAEYINENLERDALFMTGTHHNNPVYTLCGRDIVCGPSLFLHWHGLDYQGRIAEVMAFYRDPAGQRDILDRYGVSYVYLSDWERYDLAADENALDAMFEIVYDIGSIKIYRVASES</sequence>
<comment type="caution">
    <text evidence="2">The sequence shown here is derived from an EMBL/GenBank/DDBJ whole genome shotgun (WGS) entry which is preliminary data.</text>
</comment>
<keyword evidence="1" id="KW-0472">Membrane</keyword>
<evidence type="ECO:0000313" key="3">
    <source>
        <dbReference type="Proteomes" id="UP000886819"/>
    </source>
</evidence>
<feature type="transmembrane region" description="Helical" evidence="1">
    <location>
        <begin position="57"/>
        <end position="78"/>
    </location>
</feature>
<evidence type="ECO:0000256" key="1">
    <source>
        <dbReference type="SAM" id="Phobius"/>
    </source>
</evidence>
<feature type="transmembrane region" description="Helical" evidence="1">
    <location>
        <begin position="27"/>
        <end position="45"/>
    </location>
</feature>